<comment type="caution">
    <text evidence="2">The sequence shown here is derived from an EMBL/GenBank/DDBJ whole genome shotgun (WGS) entry which is preliminary data.</text>
</comment>
<feature type="transmembrane region" description="Helical" evidence="1">
    <location>
        <begin position="21"/>
        <end position="42"/>
    </location>
</feature>
<proteinExistence type="predicted"/>
<dbReference type="AlphaFoldDB" id="A0A2T7BN30"/>
<dbReference type="OrthoDB" id="7564746at2"/>
<dbReference type="EMBL" id="QCYK01000001">
    <property type="protein sequence ID" value="PUZ29087.1"/>
    <property type="molecule type" value="Genomic_DNA"/>
</dbReference>
<gene>
    <name evidence="2" type="ORF">DCC81_06365</name>
</gene>
<dbReference type="RefSeq" id="WP_108685726.1">
    <property type="nucleotide sequence ID" value="NZ_QCYK01000001.1"/>
</dbReference>
<evidence type="ECO:0000313" key="2">
    <source>
        <dbReference type="EMBL" id="PUZ29087.1"/>
    </source>
</evidence>
<keyword evidence="1" id="KW-1133">Transmembrane helix</keyword>
<dbReference type="Proteomes" id="UP000244450">
    <property type="component" value="Unassembled WGS sequence"/>
</dbReference>
<sequence>MSKTTMRWLTSRRAWPVFPEAWLLCGSLDLLSAVVINCLLLKKVTVLQLLQYISSGAYGSAAFQGGWYTGIAGLVFHYLIAGFFTGAYCLYAMYYPARGKTLVLHGVGYGLLVWSVMNLAVLPLSRLHTWPQWPGAITGILVLIFLFALPMAAYTWRKLPLASRQHNGI</sequence>
<feature type="transmembrane region" description="Helical" evidence="1">
    <location>
        <begin position="67"/>
        <end position="90"/>
    </location>
</feature>
<feature type="transmembrane region" description="Helical" evidence="1">
    <location>
        <begin position="102"/>
        <end position="124"/>
    </location>
</feature>
<evidence type="ECO:0000256" key="1">
    <source>
        <dbReference type="SAM" id="Phobius"/>
    </source>
</evidence>
<organism evidence="2 3">
    <name type="scientific">Chitinophaga parva</name>
    <dbReference type="NCBI Taxonomy" id="2169414"/>
    <lineage>
        <taxon>Bacteria</taxon>
        <taxon>Pseudomonadati</taxon>
        <taxon>Bacteroidota</taxon>
        <taxon>Chitinophagia</taxon>
        <taxon>Chitinophagales</taxon>
        <taxon>Chitinophagaceae</taxon>
        <taxon>Chitinophaga</taxon>
    </lineage>
</organism>
<keyword evidence="1" id="KW-0812">Transmembrane</keyword>
<protein>
    <recommendedName>
        <fullName evidence="4">DUF1440 domain-containing protein</fullName>
    </recommendedName>
</protein>
<evidence type="ECO:0000313" key="3">
    <source>
        <dbReference type="Proteomes" id="UP000244450"/>
    </source>
</evidence>
<accession>A0A2T7BN30</accession>
<evidence type="ECO:0008006" key="4">
    <source>
        <dbReference type="Google" id="ProtNLM"/>
    </source>
</evidence>
<keyword evidence="3" id="KW-1185">Reference proteome</keyword>
<name>A0A2T7BN30_9BACT</name>
<keyword evidence="1" id="KW-0472">Membrane</keyword>
<reference evidence="2 3" key="1">
    <citation type="submission" date="2018-04" db="EMBL/GenBank/DDBJ databases">
        <title>Chitinophaga fuyangensis sp. nov., isolated from soil in a chemical factory.</title>
        <authorList>
            <person name="Chen K."/>
        </authorList>
    </citation>
    <scope>NUCLEOTIDE SEQUENCE [LARGE SCALE GENOMIC DNA]</scope>
    <source>
        <strain evidence="2 3">LY-1</strain>
    </source>
</reference>
<feature type="transmembrane region" description="Helical" evidence="1">
    <location>
        <begin position="136"/>
        <end position="156"/>
    </location>
</feature>